<dbReference type="AlphaFoldDB" id="A0A561T6I9"/>
<reference evidence="6 7" key="1">
    <citation type="submission" date="2019-06" db="EMBL/GenBank/DDBJ databases">
        <title>Sequencing the genomes of 1000 actinobacteria strains.</title>
        <authorList>
            <person name="Klenk H.-P."/>
        </authorList>
    </citation>
    <scope>NUCLEOTIDE SEQUENCE [LARGE SCALE GENOMIC DNA]</scope>
    <source>
        <strain evidence="6 7">DSM 44826</strain>
    </source>
</reference>
<dbReference type="InterPro" id="IPR036271">
    <property type="entry name" value="Tet_transcr_reg_TetR-rel_C_sf"/>
</dbReference>
<evidence type="ECO:0000259" key="5">
    <source>
        <dbReference type="PROSITE" id="PS50977"/>
    </source>
</evidence>
<feature type="domain" description="HTH tetR-type" evidence="5">
    <location>
        <begin position="20"/>
        <end position="80"/>
    </location>
</feature>
<dbReference type="Pfam" id="PF02909">
    <property type="entry name" value="TetR_C_1"/>
    <property type="match status" value="1"/>
</dbReference>
<accession>A0A561T6I9</accession>
<evidence type="ECO:0000256" key="2">
    <source>
        <dbReference type="ARBA" id="ARBA00023125"/>
    </source>
</evidence>
<dbReference type="SUPFAM" id="SSF46689">
    <property type="entry name" value="Homeodomain-like"/>
    <property type="match status" value="1"/>
</dbReference>
<proteinExistence type="predicted"/>
<comment type="caution">
    <text evidence="6">The sequence shown here is derived from an EMBL/GenBank/DDBJ whole genome shotgun (WGS) entry which is preliminary data.</text>
</comment>
<dbReference type="RefSeq" id="WP_145909991.1">
    <property type="nucleotide sequence ID" value="NZ_BAAAMZ010000017.1"/>
</dbReference>
<dbReference type="GO" id="GO:0045892">
    <property type="term" value="P:negative regulation of DNA-templated transcription"/>
    <property type="evidence" value="ECO:0007669"/>
    <property type="project" value="InterPro"/>
</dbReference>
<dbReference type="GO" id="GO:0000976">
    <property type="term" value="F:transcription cis-regulatory region binding"/>
    <property type="evidence" value="ECO:0007669"/>
    <property type="project" value="TreeGrafter"/>
</dbReference>
<keyword evidence="1" id="KW-0805">Transcription regulation</keyword>
<dbReference type="PANTHER" id="PTHR30055">
    <property type="entry name" value="HTH-TYPE TRANSCRIPTIONAL REGULATOR RUTR"/>
    <property type="match status" value="1"/>
</dbReference>
<keyword evidence="3" id="KW-0804">Transcription</keyword>
<dbReference type="GO" id="GO:0003700">
    <property type="term" value="F:DNA-binding transcription factor activity"/>
    <property type="evidence" value="ECO:0007669"/>
    <property type="project" value="TreeGrafter"/>
</dbReference>
<dbReference type="Gene3D" id="1.10.10.60">
    <property type="entry name" value="Homeodomain-like"/>
    <property type="match status" value="1"/>
</dbReference>
<dbReference type="Pfam" id="PF00440">
    <property type="entry name" value="TetR_N"/>
    <property type="match status" value="1"/>
</dbReference>
<dbReference type="OrthoDB" id="329481at2"/>
<keyword evidence="7" id="KW-1185">Reference proteome</keyword>
<dbReference type="Proteomes" id="UP000317940">
    <property type="component" value="Unassembled WGS sequence"/>
</dbReference>
<dbReference type="InterPro" id="IPR004111">
    <property type="entry name" value="Repressor_TetR_C"/>
</dbReference>
<dbReference type="PANTHER" id="PTHR30055:SF234">
    <property type="entry name" value="HTH-TYPE TRANSCRIPTIONAL REGULATOR BETI"/>
    <property type="match status" value="1"/>
</dbReference>
<evidence type="ECO:0000256" key="3">
    <source>
        <dbReference type="ARBA" id="ARBA00023163"/>
    </source>
</evidence>
<dbReference type="InterPro" id="IPR050109">
    <property type="entry name" value="HTH-type_TetR-like_transc_reg"/>
</dbReference>
<dbReference type="InterPro" id="IPR009057">
    <property type="entry name" value="Homeodomain-like_sf"/>
</dbReference>
<feature type="DNA-binding region" description="H-T-H motif" evidence="4">
    <location>
        <begin position="43"/>
        <end position="62"/>
    </location>
</feature>
<dbReference type="SUPFAM" id="SSF48498">
    <property type="entry name" value="Tetracyclin repressor-like, C-terminal domain"/>
    <property type="match status" value="1"/>
</dbReference>
<protein>
    <submittedName>
        <fullName evidence="6">TetR family transcriptional regulator</fullName>
    </submittedName>
</protein>
<keyword evidence="2 4" id="KW-0238">DNA-binding</keyword>
<evidence type="ECO:0000313" key="7">
    <source>
        <dbReference type="Proteomes" id="UP000317940"/>
    </source>
</evidence>
<sequence>MSSNPAGPARRTGDRGRYGRLSRSRVLRTAFELVGREGLSGLSMRKVAAELGVEAMSLYRYANGKSALLDGLVEVLHEEVEQELERTAAPPDADWRAGLHRVVLTTYRVALAHPQVAPLLATRMLAVPLTRRPPAVLRTHDRVLALLGRAGLDDPTAALAYRAVTGWTLGSVLTDLQAVIDDPTAPEIGIRLGLQHLSVQETPALRRTAEHLVQPAGPAALTAGVDALLAAFGLPEN</sequence>
<evidence type="ECO:0000313" key="6">
    <source>
        <dbReference type="EMBL" id="TWF82709.1"/>
    </source>
</evidence>
<organism evidence="6 7">
    <name type="scientific">Kitasatospora viridis</name>
    <dbReference type="NCBI Taxonomy" id="281105"/>
    <lineage>
        <taxon>Bacteria</taxon>
        <taxon>Bacillati</taxon>
        <taxon>Actinomycetota</taxon>
        <taxon>Actinomycetes</taxon>
        <taxon>Kitasatosporales</taxon>
        <taxon>Streptomycetaceae</taxon>
        <taxon>Kitasatospora</taxon>
    </lineage>
</organism>
<dbReference type="InterPro" id="IPR001647">
    <property type="entry name" value="HTH_TetR"/>
</dbReference>
<dbReference type="PROSITE" id="PS50977">
    <property type="entry name" value="HTH_TETR_2"/>
    <property type="match status" value="1"/>
</dbReference>
<name>A0A561T6I9_9ACTN</name>
<gene>
    <name evidence="6" type="ORF">FHX73_14191</name>
</gene>
<evidence type="ECO:0000256" key="4">
    <source>
        <dbReference type="PROSITE-ProRule" id="PRU00335"/>
    </source>
</evidence>
<evidence type="ECO:0000256" key="1">
    <source>
        <dbReference type="ARBA" id="ARBA00023015"/>
    </source>
</evidence>
<dbReference type="EMBL" id="VIWT01000004">
    <property type="protein sequence ID" value="TWF82709.1"/>
    <property type="molecule type" value="Genomic_DNA"/>
</dbReference>
<dbReference type="Gene3D" id="1.10.357.10">
    <property type="entry name" value="Tetracycline Repressor, domain 2"/>
    <property type="match status" value="1"/>
</dbReference>